<feature type="transmembrane region" description="Helical" evidence="1">
    <location>
        <begin position="33"/>
        <end position="53"/>
    </location>
</feature>
<feature type="transmembrane region" description="Helical" evidence="1">
    <location>
        <begin position="129"/>
        <end position="149"/>
    </location>
</feature>
<dbReference type="EMBL" id="CAGS01000194">
    <property type="protein sequence ID" value="CCF83805.1"/>
    <property type="molecule type" value="Genomic_DNA"/>
</dbReference>
<keyword evidence="1" id="KW-0812">Transmembrane</keyword>
<dbReference type="Proteomes" id="UP000004221">
    <property type="component" value="Unassembled WGS sequence"/>
</dbReference>
<dbReference type="OrthoDB" id="2986398at2"/>
<evidence type="ECO:0000256" key="1">
    <source>
        <dbReference type="SAM" id="Phobius"/>
    </source>
</evidence>
<dbReference type="InterPro" id="IPR003675">
    <property type="entry name" value="Rce1/LyrA-like_dom"/>
</dbReference>
<keyword evidence="1" id="KW-1133">Transmembrane helix</keyword>
<keyword evidence="5" id="KW-1185">Reference proteome</keyword>
<comment type="caution">
    <text evidence="4">The sequence shown here is derived from an EMBL/GenBank/DDBJ whole genome shotgun (WGS) entry which is preliminary data.</text>
</comment>
<keyword evidence="1" id="KW-0472">Membrane</keyword>
<feature type="transmembrane region" description="Helical" evidence="1">
    <location>
        <begin position="257"/>
        <end position="275"/>
    </location>
</feature>
<evidence type="ECO:0000313" key="5">
    <source>
        <dbReference type="Proteomes" id="UP000004221"/>
    </source>
</evidence>
<dbReference type="RefSeq" id="WP_008477433.1">
    <property type="nucleotide sequence ID" value="NZ_CAGS01000194.1"/>
</dbReference>
<feature type="domain" description="CAAX prenyl protease 2/Lysostaphin resistance protein A-like" evidence="3">
    <location>
        <begin position="215"/>
        <end position="294"/>
    </location>
</feature>
<organism evidence="4 5">
    <name type="scientific">Nitrolancea hollandica Lb</name>
    <dbReference type="NCBI Taxonomy" id="1129897"/>
    <lineage>
        <taxon>Bacteria</taxon>
        <taxon>Pseudomonadati</taxon>
        <taxon>Thermomicrobiota</taxon>
        <taxon>Thermomicrobia</taxon>
        <taxon>Sphaerobacterales</taxon>
        <taxon>Sphaerobacterineae</taxon>
        <taxon>Sphaerobacteraceae</taxon>
        <taxon>Nitrolancea</taxon>
    </lineage>
</organism>
<keyword evidence="2" id="KW-0732">Signal</keyword>
<dbReference type="GO" id="GO:0080120">
    <property type="term" value="P:CAAX-box protein maturation"/>
    <property type="evidence" value="ECO:0007669"/>
    <property type="project" value="UniProtKB-ARBA"/>
</dbReference>
<sequence length="304" mass="32493">MPTILLFVALVAVTAFLAAWAHAAQRSRGLAVTLYAFFTLVSLGLIIFGAMTLSRGEPRGYPFLALGIGIALPLIGPFRRLLARMMPFDPSSIPDMVGLSILLGIALYLTTLNIVGPGAAVTAVGVTELVTQSLTFVLISYLGVGALISRSIPSATERLGLHVPTLRQTIIALSLVVVAFLITATSSILMGVFQPELRKEIEQGLVQMTEQVSTFSGALILGLSAGIGEEILFRGAIQPRYGIIFTSLVFSLFHVQYGFSLVVLGIFLVGILFGLERQRMNTTTAIITHLVYDTIAVVVTSLAR</sequence>
<dbReference type="Pfam" id="PF02517">
    <property type="entry name" value="Rce1-like"/>
    <property type="match status" value="1"/>
</dbReference>
<evidence type="ECO:0000259" key="3">
    <source>
        <dbReference type="Pfam" id="PF02517"/>
    </source>
</evidence>
<feature type="transmembrane region" description="Helical" evidence="1">
    <location>
        <begin position="60"/>
        <end position="78"/>
    </location>
</feature>
<dbReference type="GO" id="GO:0004175">
    <property type="term" value="F:endopeptidase activity"/>
    <property type="evidence" value="ECO:0007669"/>
    <property type="project" value="UniProtKB-ARBA"/>
</dbReference>
<feature type="transmembrane region" description="Helical" evidence="1">
    <location>
        <begin position="98"/>
        <end position="122"/>
    </location>
</feature>
<name>I4EGJ3_9BACT</name>
<evidence type="ECO:0000256" key="2">
    <source>
        <dbReference type="SAM" id="SignalP"/>
    </source>
</evidence>
<protein>
    <submittedName>
        <fullName evidence="4">Abortive infection protein</fullName>
    </submittedName>
</protein>
<feature type="signal peptide" evidence="2">
    <location>
        <begin position="1"/>
        <end position="23"/>
    </location>
</feature>
<gene>
    <name evidence="4" type="ORF">NITHO_2730006</name>
</gene>
<feature type="chain" id="PRO_5003688791" evidence="2">
    <location>
        <begin position="24"/>
        <end position="304"/>
    </location>
</feature>
<evidence type="ECO:0000313" key="4">
    <source>
        <dbReference type="EMBL" id="CCF83805.1"/>
    </source>
</evidence>
<feature type="transmembrane region" description="Helical" evidence="1">
    <location>
        <begin position="169"/>
        <end position="193"/>
    </location>
</feature>
<reference evidence="4 5" key="1">
    <citation type="journal article" date="2012" name="ISME J.">
        <title>Nitrification expanded: discovery, physiology and genomics of a nitrite-oxidizing bacterium from the phylum Chloroflexi.</title>
        <authorList>
            <person name="Sorokin D.Y."/>
            <person name="Lucker S."/>
            <person name="Vejmelkova D."/>
            <person name="Kostrikina N.A."/>
            <person name="Kleerebezem R."/>
            <person name="Rijpstra W.I."/>
            <person name="Damste J.S."/>
            <person name="Le Paslier D."/>
            <person name="Muyzer G."/>
            <person name="Wagner M."/>
            <person name="van Loosdrecht M.C."/>
            <person name="Daims H."/>
        </authorList>
    </citation>
    <scope>NUCLEOTIDE SEQUENCE [LARGE SCALE GENOMIC DNA]</scope>
    <source>
        <strain evidence="5">none</strain>
    </source>
</reference>
<proteinExistence type="predicted"/>
<accession>I4EGJ3</accession>
<dbReference type="AlphaFoldDB" id="I4EGJ3"/>